<name>A0ABY3U8R9_9MYCO</name>
<dbReference type="EMBL" id="CP092365">
    <property type="protein sequence ID" value="ULN54477.1"/>
    <property type="molecule type" value="Genomic_DNA"/>
</dbReference>
<keyword evidence="3" id="KW-1185">Reference proteome</keyword>
<dbReference type="PANTHER" id="PTHR23026:SF123">
    <property type="entry name" value="NAD(P)H NITROREDUCTASE RV3131-RELATED"/>
    <property type="match status" value="1"/>
</dbReference>
<gene>
    <name evidence="2" type="ORF">MIU77_04900</name>
</gene>
<evidence type="ECO:0000259" key="1">
    <source>
        <dbReference type="Pfam" id="PF00881"/>
    </source>
</evidence>
<dbReference type="Pfam" id="PF00881">
    <property type="entry name" value="Nitroreductase"/>
    <property type="match status" value="1"/>
</dbReference>
<proteinExistence type="predicted"/>
<dbReference type="PANTHER" id="PTHR23026">
    <property type="entry name" value="NADPH NITROREDUCTASE"/>
    <property type="match status" value="1"/>
</dbReference>
<reference evidence="2" key="1">
    <citation type="submission" date="2022-08" db="EMBL/GenBank/DDBJ databases">
        <title>Complete genome sequence of 14 non-tuberculosis mycobacteria type-strains.</title>
        <authorList>
            <person name="Igarashi Y."/>
            <person name="Osugi A."/>
            <person name="Mitarai S."/>
        </authorList>
    </citation>
    <scope>NUCLEOTIDE SEQUENCE</scope>
    <source>
        <strain evidence="2">DSM 45575</strain>
    </source>
</reference>
<dbReference type="Gene3D" id="3.40.109.10">
    <property type="entry name" value="NADH Oxidase"/>
    <property type="match status" value="1"/>
</dbReference>
<dbReference type="InterPro" id="IPR050627">
    <property type="entry name" value="Nitroreductase/BluB"/>
</dbReference>
<dbReference type="InterPro" id="IPR000415">
    <property type="entry name" value="Nitroreductase-like"/>
</dbReference>
<protein>
    <submittedName>
        <fullName evidence="2">Nitroreductase family protein</fullName>
    </submittedName>
</protein>
<evidence type="ECO:0000313" key="2">
    <source>
        <dbReference type="EMBL" id="ULN54477.1"/>
    </source>
</evidence>
<feature type="domain" description="Nitroreductase" evidence="1">
    <location>
        <begin position="215"/>
        <end position="285"/>
    </location>
</feature>
<accession>A0ABY3U8R9</accession>
<dbReference type="SUPFAM" id="SSF55469">
    <property type="entry name" value="FMN-dependent nitroreductase-like"/>
    <property type="match status" value="2"/>
</dbReference>
<dbReference type="InterPro" id="IPR029479">
    <property type="entry name" value="Nitroreductase"/>
</dbReference>
<dbReference type="Proteomes" id="UP001055200">
    <property type="component" value="Chromosome"/>
</dbReference>
<dbReference type="RefSeq" id="WP_240172673.1">
    <property type="nucleotide sequence ID" value="NZ_CP092365.1"/>
</dbReference>
<organism evidence="2 3">
    <name type="scientific">Mycolicibacillus parakoreensis</name>
    <dbReference type="NCBI Taxonomy" id="1069221"/>
    <lineage>
        <taxon>Bacteria</taxon>
        <taxon>Bacillati</taxon>
        <taxon>Actinomycetota</taxon>
        <taxon>Actinomycetes</taxon>
        <taxon>Mycobacteriales</taxon>
        <taxon>Mycobacteriaceae</taxon>
        <taxon>Mycolicibacillus</taxon>
    </lineage>
</organism>
<sequence>MLDVEIIKDAVSLACRAPSLHNSQPWRWVRDRAGLQLLVDPSRAVHTDDTSREALISCGAALDHLRVALAAAGWRAVIERFPDPHNPAHLACITFERGAAVTGAQRRRADSILLRRTDRLPLAAPRNWAAVEALLAAELASGPVRLHTLPSAARSRLAEVSQFSEALRLYDGEYHAELDWWTAPFEVADGIPQSALISASESDRVDVGRVFPVTRAGQRRADLGEDQAAILVLSTPGDRPTDALGCGEALSTVLLQCAAAGLATCPLTHVTEVATSRAMVAALIGDGDDVVPQVLIRVGTAPAIENPPPPTPRHPVSEVLAIEVA</sequence>
<dbReference type="NCBIfam" id="NF047509">
    <property type="entry name" value="Rv3131_FMN_oxido"/>
    <property type="match status" value="1"/>
</dbReference>
<evidence type="ECO:0000313" key="3">
    <source>
        <dbReference type="Proteomes" id="UP001055200"/>
    </source>
</evidence>